<dbReference type="SMART" id="SM00418">
    <property type="entry name" value="HTH_ARSR"/>
    <property type="match status" value="1"/>
</dbReference>
<dbReference type="SUPFAM" id="SSF46785">
    <property type="entry name" value="Winged helix' DNA-binding domain"/>
    <property type="match status" value="1"/>
</dbReference>
<feature type="domain" description="HTH arsR-type" evidence="2">
    <location>
        <begin position="7"/>
        <end position="87"/>
    </location>
</feature>
<dbReference type="InterPro" id="IPR001845">
    <property type="entry name" value="HTH_ArsR_DNA-bd_dom"/>
</dbReference>
<dbReference type="Proteomes" id="UP000571017">
    <property type="component" value="Unassembled WGS sequence"/>
</dbReference>
<dbReference type="Gene3D" id="1.10.10.10">
    <property type="entry name" value="Winged helix-like DNA-binding domain superfamily/Winged helix DNA-binding domain"/>
    <property type="match status" value="1"/>
</dbReference>
<keyword evidence="1" id="KW-0238">DNA-binding</keyword>
<dbReference type="InterPro" id="IPR036388">
    <property type="entry name" value="WH-like_DNA-bd_sf"/>
</dbReference>
<dbReference type="GO" id="GO:0003677">
    <property type="term" value="F:DNA binding"/>
    <property type="evidence" value="ECO:0007669"/>
    <property type="project" value="UniProtKB-KW"/>
</dbReference>
<dbReference type="InterPro" id="IPR011991">
    <property type="entry name" value="ArsR-like_HTH"/>
</dbReference>
<comment type="caution">
    <text evidence="3">The sequence shown here is derived from an EMBL/GenBank/DDBJ whole genome shotgun (WGS) entry which is preliminary data.</text>
</comment>
<evidence type="ECO:0000256" key="1">
    <source>
        <dbReference type="ARBA" id="ARBA00023125"/>
    </source>
</evidence>
<gene>
    <name evidence="3" type="ORF">H0266_13310</name>
</gene>
<evidence type="ECO:0000259" key="2">
    <source>
        <dbReference type="SMART" id="SM00418"/>
    </source>
</evidence>
<dbReference type="InterPro" id="IPR036390">
    <property type="entry name" value="WH_DNA-bd_sf"/>
</dbReference>
<reference evidence="3 4" key="1">
    <citation type="journal article" date="2004" name="Extremophiles">
        <title>Halobacillus locisalis sp. nov., a halophilic bacterium isolated from a marine solar saltern of the Yellow Sea in Korea.</title>
        <authorList>
            <person name="Yoon J.H."/>
            <person name="Kang K.H."/>
            <person name="Oh T.K."/>
            <person name="Park Y.H."/>
        </authorList>
    </citation>
    <scope>NUCLEOTIDE SEQUENCE [LARGE SCALE GENOMIC DNA]</scope>
    <source>
        <strain evidence="3 4">KCTC 3788</strain>
    </source>
</reference>
<dbReference type="RefSeq" id="WP_181472926.1">
    <property type="nucleotide sequence ID" value="NZ_JACEFG010000003.1"/>
</dbReference>
<protein>
    <submittedName>
        <fullName evidence="3">Helix-turn-helix domain-containing protein</fullName>
    </submittedName>
</protein>
<dbReference type="Pfam" id="PF12840">
    <property type="entry name" value="HTH_20"/>
    <property type="match status" value="1"/>
</dbReference>
<name>A0A838CVL6_9BACI</name>
<sequence length="177" mass="20487">MTSKADLILHPVRMQIIQRLAKGPATVQELMDALTDVPQATLYRHLKTLTDHGILHIVEEKKIRGTLERTYSLKEHDAAHINAEEASKWDKDEHMQMFMTYMAGLINKTERYLDGPTDMHQDVFGYSQVDLHLTPEQWQAFTRDLQHIFGKYTAQKPTDETKSATMAQLFIPEKNHE</sequence>
<evidence type="ECO:0000313" key="4">
    <source>
        <dbReference type="Proteomes" id="UP000571017"/>
    </source>
</evidence>
<dbReference type="EMBL" id="JACEFG010000003">
    <property type="protein sequence ID" value="MBA2175869.1"/>
    <property type="molecule type" value="Genomic_DNA"/>
</dbReference>
<dbReference type="NCBIfam" id="NF005061">
    <property type="entry name" value="PRK06474.1"/>
    <property type="match status" value="1"/>
</dbReference>
<keyword evidence="4" id="KW-1185">Reference proteome</keyword>
<dbReference type="CDD" id="cd00090">
    <property type="entry name" value="HTH_ARSR"/>
    <property type="match status" value="1"/>
</dbReference>
<accession>A0A838CVL6</accession>
<proteinExistence type="predicted"/>
<dbReference type="Gene3D" id="6.10.140.2180">
    <property type="match status" value="1"/>
</dbReference>
<organism evidence="3 4">
    <name type="scientific">Halobacillus locisalis</name>
    <dbReference type="NCBI Taxonomy" id="220753"/>
    <lineage>
        <taxon>Bacteria</taxon>
        <taxon>Bacillati</taxon>
        <taxon>Bacillota</taxon>
        <taxon>Bacilli</taxon>
        <taxon>Bacillales</taxon>
        <taxon>Bacillaceae</taxon>
        <taxon>Halobacillus</taxon>
    </lineage>
</organism>
<evidence type="ECO:0000313" key="3">
    <source>
        <dbReference type="EMBL" id="MBA2175869.1"/>
    </source>
</evidence>
<dbReference type="AlphaFoldDB" id="A0A838CVL6"/>
<dbReference type="GO" id="GO:0003700">
    <property type="term" value="F:DNA-binding transcription factor activity"/>
    <property type="evidence" value="ECO:0007669"/>
    <property type="project" value="InterPro"/>
</dbReference>